<evidence type="ECO:0000313" key="1">
    <source>
        <dbReference type="EMBL" id="KAL3885039.1"/>
    </source>
</evidence>
<keyword evidence="2" id="KW-1185">Reference proteome</keyword>
<dbReference type="SUPFAM" id="SSF57302">
    <property type="entry name" value="Snake toxin-like"/>
    <property type="match status" value="1"/>
</dbReference>
<sequence>VCPKSSGVQSGKRSSVVACSRCCDTDFCNVGMCGHGNLTGLRCLSCEAQTIHPSDCDRIEQCSEDDNCYAHRVLNAADLEPRYEMGCRPKLQCQGIARVPFINQCFECCDTPMCNLYKCGSNWTVVYHTSSQPTIIEATTSTHSALHYSVAINGSMSVAYHGQGRLQCMSNAHNPQYTWTFNEVNNLNSKKKKTISVNY</sequence>
<protein>
    <submittedName>
        <fullName evidence="1">Uncharacterized protein</fullName>
    </submittedName>
</protein>
<organism evidence="1 2">
    <name type="scientific">Sinanodonta woodiana</name>
    <name type="common">Chinese pond mussel</name>
    <name type="synonym">Anodonta woodiana</name>
    <dbReference type="NCBI Taxonomy" id="1069815"/>
    <lineage>
        <taxon>Eukaryota</taxon>
        <taxon>Metazoa</taxon>
        <taxon>Spiralia</taxon>
        <taxon>Lophotrochozoa</taxon>
        <taxon>Mollusca</taxon>
        <taxon>Bivalvia</taxon>
        <taxon>Autobranchia</taxon>
        <taxon>Heteroconchia</taxon>
        <taxon>Palaeoheterodonta</taxon>
        <taxon>Unionida</taxon>
        <taxon>Unionoidea</taxon>
        <taxon>Unionidae</taxon>
        <taxon>Unioninae</taxon>
        <taxon>Sinanodonta</taxon>
    </lineage>
</organism>
<reference evidence="1 2" key="1">
    <citation type="submission" date="2024-11" db="EMBL/GenBank/DDBJ databases">
        <title>Chromosome-level genome assembly of the freshwater bivalve Anodonta woodiana.</title>
        <authorList>
            <person name="Chen X."/>
        </authorList>
    </citation>
    <scope>NUCLEOTIDE SEQUENCE [LARGE SCALE GENOMIC DNA]</scope>
    <source>
        <strain evidence="1">MN2024</strain>
        <tissue evidence="1">Gills</tissue>
    </source>
</reference>
<accession>A0ABD3XFJ9</accession>
<dbReference type="InterPro" id="IPR045860">
    <property type="entry name" value="Snake_toxin-like_sf"/>
</dbReference>
<gene>
    <name evidence="1" type="ORF">ACJMK2_025138</name>
</gene>
<dbReference type="Proteomes" id="UP001634394">
    <property type="component" value="Unassembled WGS sequence"/>
</dbReference>
<comment type="caution">
    <text evidence="1">The sequence shown here is derived from an EMBL/GenBank/DDBJ whole genome shotgun (WGS) entry which is preliminary data.</text>
</comment>
<dbReference type="AlphaFoldDB" id="A0ABD3XFJ9"/>
<proteinExistence type="predicted"/>
<evidence type="ECO:0000313" key="2">
    <source>
        <dbReference type="Proteomes" id="UP001634394"/>
    </source>
</evidence>
<dbReference type="EMBL" id="JBJQND010000002">
    <property type="protein sequence ID" value="KAL3885039.1"/>
    <property type="molecule type" value="Genomic_DNA"/>
</dbReference>
<name>A0ABD3XFJ9_SINWO</name>
<feature type="non-terminal residue" evidence="1">
    <location>
        <position position="1"/>
    </location>
</feature>